<gene>
    <name evidence="1" type="ORF">E3U43_011094</name>
</gene>
<sequence length="93" mass="9709">MSHVSSYGSYGGQQSGQVRTHHHVSIDLFSTSRTCTNPAGLFLSDRGYGQGNGSSSYGGQSYSGYGQPGATQDGYAQPQPQSYEGYGAQESSG</sequence>
<comment type="caution">
    <text evidence="1">The sequence shown here is derived from an EMBL/GenBank/DDBJ whole genome shotgun (WGS) entry which is preliminary data.</text>
</comment>
<evidence type="ECO:0000313" key="1">
    <source>
        <dbReference type="EMBL" id="TMS07001.1"/>
    </source>
</evidence>
<name>A0ACD3QIF5_LARCR</name>
<keyword evidence="2" id="KW-1185">Reference proteome</keyword>
<reference evidence="1" key="1">
    <citation type="submission" date="2018-11" db="EMBL/GenBank/DDBJ databases">
        <title>The sequence and de novo assembly of Larimichthys crocea genome using PacBio and Hi-C technologies.</title>
        <authorList>
            <person name="Xu P."/>
            <person name="Chen B."/>
            <person name="Zhou Z."/>
            <person name="Ke Q."/>
            <person name="Wu Y."/>
            <person name="Bai H."/>
            <person name="Pu F."/>
        </authorList>
    </citation>
    <scope>NUCLEOTIDE SEQUENCE</scope>
    <source>
        <tissue evidence="1">Muscle</tissue>
    </source>
</reference>
<dbReference type="Proteomes" id="UP000793456">
    <property type="component" value="Chromosome XVIII"/>
</dbReference>
<organism evidence="1 2">
    <name type="scientific">Larimichthys crocea</name>
    <name type="common">Large yellow croaker</name>
    <name type="synonym">Pseudosciaena crocea</name>
    <dbReference type="NCBI Taxonomy" id="215358"/>
    <lineage>
        <taxon>Eukaryota</taxon>
        <taxon>Metazoa</taxon>
        <taxon>Chordata</taxon>
        <taxon>Craniata</taxon>
        <taxon>Vertebrata</taxon>
        <taxon>Euteleostomi</taxon>
        <taxon>Actinopterygii</taxon>
        <taxon>Neopterygii</taxon>
        <taxon>Teleostei</taxon>
        <taxon>Neoteleostei</taxon>
        <taxon>Acanthomorphata</taxon>
        <taxon>Eupercaria</taxon>
        <taxon>Sciaenidae</taxon>
        <taxon>Larimichthys</taxon>
    </lineage>
</organism>
<dbReference type="EMBL" id="CM011691">
    <property type="protein sequence ID" value="TMS07001.1"/>
    <property type="molecule type" value="Genomic_DNA"/>
</dbReference>
<accession>A0ACD3QIF5</accession>
<evidence type="ECO:0000313" key="2">
    <source>
        <dbReference type="Proteomes" id="UP000793456"/>
    </source>
</evidence>
<protein>
    <submittedName>
        <fullName evidence="1">Uncharacterized protein</fullName>
    </submittedName>
</protein>
<proteinExistence type="predicted"/>